<keyword evidence="4" id="KW-0808">Transferase</keyword>
<comment type="similarity">
    <text evidence="10">Belongs to the glycosyltransferase 14 family.</text>
</comment>
<dbReference type="EMBL" id="KL596698">
    <property type="protein sequence ID" value="KER28477.1"/>
    <property type="molecule type" value="Genomic_DNA"/>
</dbReference>
<evidence type="ECO:0000256" key="5">
    <source>
        <dbReference type="ARBA" id="ARBA00022692"/>
    </source>
</evidence>
<keyword evidence="3" id="KW-0328">Glycosyltransferase</keyword>
<proteinExistence type="inferred from homology"/>
<organism evidence="12 13">
    <name type="scientific">Opisthorchis viverrini</name>
    <name type="common">Southeast Asian liver fluke</name>
    <dbReference type="NCBI Taxonomy" id="6198"/>
    <lineage>
        <taxon>Eukaryota</taxon>
        <taxon>Metazoa</taxon>
        <taxon>Spiralia</taxon>
        <taxon>Lophotrochozoa</taxon>
        <taxon>Platyhelminthes</taxon>
        <taxon>Trematoda</taxon>
        <taxon>Digenea</taxon>
        <taxon>Opisthorchiida</taxon>
        <taxon>Opisthorchiata</taxon>
        <taxon>Opisthorchiidae</taxon>
        <taxon>Opisthorchis</taxon>
    </lineage>
</organism>
<sequence length="404" mass="46865">MSPVSFSVENSTFEAIVMRKFKLLAVITIFLCVVALTHWIHNGRQSYTEPSKYTQPNPPNLLENTVDCGLLTQILPNTWLWTTEEERNYPLAFAISAYESFERLARLLRLIYRKPNIYCIHVDRKATPEFRRRVKHLAKCFGSNLITIPEELSVDVNWGYFTVLQTTLLCAEHLLKQQSVDWRYMLNLNEKEFPLRTNWELVRALKNLNGSNIVEGMNGTRFKDRIPKKTLSFKFEWVKGSLLVALRREFVTFMFTNPKAMEILDALKAEKHLKKVQDELFFSTLAYNPKLGAPGACLSIPPADSDSEPRFQFLARYANWNDSNCPSGLAVRGVCILGWKDIPVLIKQPHLFANKFLPTFHPEAYTYMEQRYVNKVSLEHQYGQLDPGFDERIFANLYCSQHHI</sequence>
<dbReference type="GeneID" id="20318884"/>
<evidence type="ECO:0000256" key="11">
    <source>
        <dbReference type="SAM" id="Phobius"/>
    </source>
</evidence>
<evidence type="ECO:0000256" key="7">
    <source>
        <dbReference type="ARBA" id="ARBA00022989"/>
    </source>
</evidence>
<evidence type="ECO:0008006" key="14">
    <source>
        <dbReference type="Google" id="ProtNLM"/>
    </source>
</evidence>
<dbReference type="Pfam" id="PF02485">
    <property type="entry name" value="Branch"/>
    <property type="match status" value="1"/>
</dbReference>
<evidence type="ECO:0000256" key="6">
    <source>
        <dbReference type="ARBA" id="ARBA00022968"/>
    </source>
</evidence>
<evidence type="ECO:0000256" key="4">
    <source>
        <dbReference type="ARBA" id="ARBA00022679"/>
    </source>
</evidence>
<evidence type="ECO:0000313" key="12">
    <source>
        <dbReference type="EMBL" id="KER28477.1"/>
    </source>
</evidence>
<keyword evidence="7 11" id="KW-1133">Transmembrane helix</keyword>
<keyword evidence="9" id="KW-0325">Glycoprotein</keyword>
<dbReference type="OrthoDB" id="2019572at2759"/>
<dbReference type="InterPro" id="IPR003406">
    <property type="entry name" value="Glyco_trans_14"/>
</dbReference>
<evidence type="ECO:0000256" key="9">
    <source>
        <dbReference type="ARBA" id="ARBA00023180"/>
    </source>
</evidence>
<comment type="subcellular location">
    <subcellularLocation>
        <location evidence="1">Membrane</location>
        <topology evidence="1">Single-pass type II membrane protein</topology>
    </subcellularLocation>
</comment>
<dbReference type="RefSeq" id="XP_009167770.1">
    <property type="nucleotide sequence ID" value="XM_009169506.1"/>
</dbReference>
<evidence type="ECO:0000256" key="3">
    <source>
        <dbReference type="ARBA" id="ARBA00022676"/>
    </source>
</evidence>
<evidence type="ECO:0000256" key="1">
    <source>
        <dbReference type="ARBA" id="ARBA00004606"/>
    </source>
</evidence>
<dbReference type="KEGG" id="ovi:T265_04702"/>
<comment type="pathway">
    <text evidence="2">Protein modification; protein glycosylation.</text>
</comment>
<dbReference type="AlphaFoldDB" id="A0A074ZRM0"/>
<evidence type="ECO:0000256" key="8">
    <source>
        <dbReference type="ARBA" id="ARBA00023136"/>
    </source>
</evidence>
<dbReference type="CTD" id="20318884"/>
<feature type="transmembrane region" description="Helical" evidence="11">
    <location>
        <begin position="21"/>
        <end position="40"/>
    </location>
</feature>
<dbReference type="Proteomes" id="UP000054324">
    <property type="component" value="Unassembled WGS sequence"/>
</dbReference>
<keyword evidence="13" id="KW-1185">Reference proteome</keyword>
<evidence type="ECO:0000256" key="2">
    <source>
        <dbReference type="ARBA" id="ARBA00004922"/>
    </source>
</evidence>
<accession>A0A074ZRM0</accession>
<evidence type="ECO:0000313" key="13">
    <source>
        <dbReference type="Proteomes" id="UP000054324"/>
    </source>
</evidence>
<dbReference type="PANTHER" id="PTHR19297:SF185">
    <property type="entry name" value="BETA-1,3-GALACTOSYL-O-GLYCOSYL-GLYCOPROTEIN BETA-1,6-N-ACETYLGLUCOSAMINYLTRANSFERASE 3"/>
    <property type="match status" value="1"/>
</dbReference>
<dbReference type="GO" id="GO:0016020">
    <property type="term" value="C:membrane"/>
    <property type="evidence" value="ECO:0007669"/>
    <property type="project" value="UniProtKB-SubCell"/>
</dbReference>
<reference evidence="12 13" key="1">
    <citation type="submission" date="2013-11" db="EMBL/GenBank/DDBJ databases">
        <title>Opisthorchis viverrini - life in the bile duct.</title>
        <authorList>
            <person name="Young N.D."/>
            <person name="Nagarajan N."/>
            <person name="Lin S.J."/>
            <person name="Korhonen P.K."/>
            <person name="Jex A.R."/>
            <person name="Hall R.S."/>
            <person name="Safavi-Hemami H."/>
            <person name="Kaewkong W."/>
            <person name="Bertrand D."/>
            <person name="Gao S."/>
            <person name="Seet Q."/>
            <person name="Wongkham S."/>
            <person name="Teh B.T."/>
            <person name="Wongkham C."/>
            <person name="Intapan P.M."/>
            <person name="Maleewong W."/>
            <person name="Yang X."/>
            <person name="Hu M."/>
            <person name="Wang Z."/>
            <person name="Hofmann A."/>
            <person name="Sternberg P.W."/>
            <person name="Tan P."/>
            <person name="Wang J."/>
            <person name="Gasser R.B."/>
        </authorList>
    </citation>
    <scope>NUCLEOTIDE SEQUENCE [LARGE SCALE GENOMIC DNA]</scope>
</reference>
<gene>
    <name evidence="12" type="ORF">T265_04702</name>
</gene>
<keyword evidence="5 11" id="KW-0812">Transmembrane</keyword>
<keyword evidence="6" id="KW-0735">Signal-anchor</keyword>
<dbReference type="GO" id="GO:0008375">
    <property type="term" value="F:acetylglucosaminyltransferase activity"/>
    <property type="evidence" value="ECO:0007669"/>
    <property type="project" value="TreeGrafter"/>
</dbReference>
<dbReference type="PANTHER" id="PTHR19297">
    <property type="entry name" value="GLYCOSYLTRANSFERASE 14 FAMILY MEMBER"/>
    <property type="match status" value="1"/>
</dbReference>
<evidence type="ECO:0000256" key="10">
    <source>
        <dbReference type="ARBA" id="ARBA00038150"/>
    </source>
</evidence>
<keyword evidence="8 11" id="KW-0472">Membrane</keyword>
<name>A0A074ZRM0_OPIVI</name>
<protein>
    <recommendedName>
        <fullName evidence="14">Core-2/I-Branching enzyme</fullName>
    </recommendedName>
</protein>